<evidence type="ECO:0000256" key="1">
    <source>
        <dbReference type="SAM" id="MobiDB-lite"/>
    </source>
</evidence>
<feature type="compositionally biased region" description="Basic and acidic residues" evidence="1">
    <location>
        <begin position="28"/>
        <end position="44"/>
    </location>
</feature>
<evidence type="ECO:0000313" key="3">
    <source>
        <dbReference type="Proteomes" id="UP000078542"/>
    </source>
</evidence>
<feature type="region of interest" description="Disordered" evidence="1">
    <location>
        <begin position="223"/>
        <end position="244"/>
    </location>
</feature>
<sequence>KQLRNSRGRCDRMIRGRGERRRKRERKKEKMVSPDKNERREQRKGQSNRRSSHVSTEEKKIPWRGKSARGKANNGPIFAPSTPAIFTSTSRSSSLPLRLSLVLPEEVRRRARRRRGIAASHLSRRGPGPAENLPICKRVADGHHCHPADPPPLPSLRMQPPVNHMLPRDIPITNSTPTRTVNHICIIIYSMLPVHILKVYKNIKIGNHGIPFPDFRHNLPFHGSPRRDESRGRVASSYLQDATH</sequence>
<feature type="compositionally biased region" description="Basic and acidic residues" evidence="1">
    <location>
        <begin position="8"/>
        <end position="17"/>
    </location>
</feature>
<proteinExistence type="predicted"/>
<feature type="region of interest" description="Disordered" evidence="1">
    <location>
        <begin position="1"/>
        <end position="76"/>
    </location>
</feature>
<protein>
    <submittedName>
        <fullName evidence="2">Uncharacterized protein</fullName>
    </submittedName>
</protein>
<gene>
    <name evidence="2" type="ORF">ALC62_06429</name>
</gene>
<feature type="non-terminal residue" evidence="2">
    <location>
        <position position="1"/>
    </location>
</feature>
<feature type="compositionally biased region" description="Basic residues" evidence="1">
    <location>
        <begin position="18"/>
        <end position="27"/>
    </location>
</feature>
<evidence type="ECO:0000313" key="2">
    <source>
        <dbReference type="EMBL" id="KYN02630.1"/>
    </source>
</evidence>
<dbReference type="AlphaFoldDB" id="A0A195CPS3"/>
<accession>A0A195CPS3</accession>
<reference evidence="2 3" key="1">
    <citation type="submission" date="2016-03" db="EMBL/GenBank/DDBJ databases">
        <title>Cyphomyrmex costatus WGS genome.</title>
        <authorList>
            <person name="Nygaard S."/>
            <person name="Hu H."/>
            <person name="Boomsma J."/>
            <person name="Zhang G."/>
        </authorList>
    </citation>
    <scope>NUCLEOTIDE SEQUENCE [LARGE SCALE GENOMIC DNA]</scope>
    <source>
        <strain evidence="2">MS0001</strain>
        <tissue evidence="2">Whole body</tissue>
    </source>
</reference>
<dbReference type="Proteomes" id="UP000078542">
    <property type="component" value="Unassembled WGS sequence"/>
</dbReference>
<organism evidence="2 3">
    <name type="scientific">Cyphomyrmex costatus</name>
    <dbReference type="NCBI Taxonomy" id="456900"/>
    <lineage>
        <taxon>Eukaryota</taxon>
        <taxon>Metazoa</taxon>
        <taxon>Ecdysozoa</taxon>
        <taxon>Arthropoda</taxon>
        <taxon>Hexapoda</taxon>
        <taxon>Insecta</taxon>
        <taxon>Pterygota</taxon>
        <taxon>Neoptera</taxon>
        <taxon>Endopterygota</taxon>
        <taxon>Hymenoptera</taxon>
        <taxon>Apocrita</taxon>
        <taxon>Aculeata</taxon>
        <taxon>Formicoidea</taxon>
        <taxon>Formicidae</taxon>
        <taxon>Myrmicinae</taxon>
        <taxon>Cyphomyrmex</taxon>
    </lineage>
</organism>
<dbReference type="EMBL" id="KQ977444">
    <property type="protein sequence ID" value="KYN02630.1"/>
    <property type="molecule type" value="Genomic_DNA"/>
</dbReference>
<name>A0A195CPS3_9HYME</name>
<keyword evidence="3" id="KW-1185">Reference proteome</keyword>